<accession>A0ABX1DKX1</accession>
<keyword evidence="3" id="KW-1185">Reference proteome</keyword>
<dbReference type="EMBL" id="JAAVLN010000001">
    <property type="protein sequence ID" value="NKC03629.1"/>
    <property type="molecule type" value="Genomic_DNA"/>
</dbReference>
<protein>
    <submittedName>
        <fullName evidence="2">MucR family transcriptional regulator</fullName>
    </submittedName>
</protein>
<evidence type="ECO:0000313" key="3">
    <source>
        <dbReference type="Proteomes" id="UP000704467"/>
    </source>
</evidence>
<dbReference type="InterPro" id="IPR008807">
    <property type="entry name" value="ROS_MUCR"/>
</dbReference>
<reference evidence="2 3" key="1">
    <citation type="submission" date="2020-03" db="EMBL/GenBank/DDBJ databases">
        <title>Whole genome sequencing of clinical and environmental type strains of Ochrobactrum.</title>
        <authorList>
            <person name="Dharne M."/>
        </authorList>
    </citation>
    <scope>NUCLEOTIDE SEQUENCE [LARGE SCALE GENOMIC DNA]</scope>
    <source>
        <strain evidence="2 3">CIP 109452</strain>
    </source>
</reference>
<name>A0ABX1DKX1_9HYPH</name>
<dbReference type="InterPro" id="IPR041920">
    <property type="entry name" value="ROS/MUCR_sf"/>
</dbReference>
<sequence length="142" mass="15882">MENADKEYVNGNRILHVKLANNIITSYVNKNQMTSEELLSIITDVCQCIGGLSGTSSFSPKEAPVIPSVDPKESIFEDYIICLEDGRRYKTLKRALMSRFGLTPDAYRRKWNLPADYPMVAPASAKKMSALSRMEKDDAESA</sequence>
<comment type="caution">
    <text evidence="2">The sequence shown here is derived from an EMBL/GenBank/DDBJ whole genome shotgun (WGS) entry which is preliminary data.</text>
</comment>
<proteinExistence type="inferred from homology"/>
<evidence type="ECO:0000256" key="1">
    <source>
        <dbReference type="ARBA" id="ARBA00007031"/>
    </source>
</evidence>
<evidence type="ECO:0000313" key="2">
    <source>
        <dbReference type="EMBL" id="NKC03629.1"/>
    </source>
</evidence>
<gene>
    <name evidence="2" type="ORF">HED55_10825</name>
</gene>
<dbReference type="Proteomes" id="UP000704467">
    <property type="component" value="Unassembled WGS sequence"/>
</dbReference>
<dbReference type="RefSeq" id="WP_171058852.1">
    <property type="nucleotide sequence ID" value="NZ_JBHEEQ010000026.1"/>
</dbReference>
<dbReference type="Gene3D" id="1.10.10.1550">
    <property type="entry name" value="ROS/MUCR transcriptional regulator protein"/>
    <property type="match status" value="1"/>
</dbReference>
<dbReference type="Pfam" id="PF05443">
    <property type="entry name" value="ROS_MUCR"/>
    <property type="match status" value="1"/>
</dbReference>
<organism evidence="2 3">
    <name type="scientific">Brucella haematophila</name>
    <dbReference type="NCBI Taxonomy" id="419474"/>
    <lineage>
        <taxon>Bacteria</taxon>
        <taxon>Pseudomonadati</taxon>
        <taxon>Pseudomonadota</taxon>
        <taxon>Alphaproteobacteria</taxon>
        <taxon>Hyphomicrobiales</taxon>
        <taxon>Brucellaceae</taxon>
        <taxon>Brucella/Ochrobactrum group</taxon>
        <taxon>Brucella</taxon>
    </lineage>
</organism>
<comment type="similarity">
    <text evidence="1">Belongs to the ros/MucR family.</text>
</comment>